<comment type="caution">
    <text evidence="1">The sequence shown here is derived from an EMBL/GenBank/DDBJ whole genome shotgun (WGS) entry which is preliminary data.</text>
</comment>
<dbReference type="Proteomes" id="UP000663879">
    <property type="component" value="Unassembled WGS sequence"/>
</dbReference>
<protein>
    <recommendedName>
        <fullName evidence="3">DNA-directed DNA polymerase</fullName>
    </recommendedName>
</protein>
<dbReference type="InterPro" id="IPR012337">
    <property type="entry name" value="RNaseH-like_sf"/>
</dbReference>
<name>A0A814IBT6_9BILA</name>
<evidence type="ECO:0008006" key="3">
    <source>
        <dbReference type="Google" id="ProtNLM"/>
    </source>
</evidence>
<dbReference type="OrthoDB" id="6751099at2759"/>
<dbReference type="Gene3D" id="3.30.420.10">
    <property type="entry name" value="Ribonuclease H-like superfamily/Ribonuclease H"/>
    <property type="match status" value="1"/>
</dbReference>
<dbReference type="InterPro" id="IPR036397">
    <property type="entry name" value="RNaseH_sf"/>
</dbReference>
<accession>A0A814IBT6</accession>
<keyword evidence="2" id="KW-1185">Reference proteome</keyword>
<dbReference type="SUPFAM" id="SSF53098">
    <property type="entry name" value="Ribonuclease H-like"/>
    <property type="match status" value="1"/>
</dbReference>
<organism evidence="1 2">
    <name type="scientific">Brachionus calyciflorus</name>
    <dbReference type="NCBI Taxonomy" id="104777"/>
    <lineage>
        <taxon>Eukaryota</taxon>
        <taxon>Metazoa</taxon>
        <taxon>Spiralia</taxon>
        <taxon>Gnathifera</taxon>
        <taxon>Rotifera</taxon>
        <taxon>Eurotatoria</taxon>
        <taxon>Monogononta</taxon>
        <taxon>Pseudotrocha</taxon>
        <taxon>Ploima</taxon>
        <taxon>Brachionidae</taxon>
        <taxon>Brachionus</taxon>
    </lineage>
</organism>
<dbReference type="EMBL" id="CAJNOC010004414">
    <property type="protein sequence ID" value="CAF1020766.1"/>
    <property type="molecule type" value="Genomic_DNA"/>
</dbReference>
<proteinExistence type="predicted"/>
<dbReference type="GO" id="GO:0003676">
    <property type="term" value="F:nucleic acid binding"/>
    <property type="evidence" value="ECO:0007669"/>
    <property type="project" value="InterPro"/>
</dbReference>
<sequence length="140" mass="16525">MISVLEFTVNDFARRWFKNCSKSVDEDHRCFIKKDKEKKIDKDFGGFIFFDYEAYTVKGVHVPNLVMAKKICVNCIDAENECEYCQQKYTFYDNDVFCHWLFKHKNFIAIAHNLKGYDGVFILKYILSSFLPNDSMPSVL</sequence>
<reference evidence="1" key="1">
    <citation type="submission" date="2021-02" db="EMBL/GenBank/DDBJ databases">
        <authorList>
            <person name="Nowell W R."/>
        </authorList>
    </citation>
    <scope>NUCLEOTIDE SEQUENCE</scope>
    <source>
        <strain evidence="1">Ploen Becks lab</strain>
    </source>
</reference>
<evidence type="ECO:0000313" key="1">
    <source>
        <dbReference type="EMBL" id="CAF1020766.1"/>
    </source>
</evidence>
<gene>
    <name evidence="1" type="ORF">OXX778_LOCUS17369</name>
</gene>
<feature type="non-terminal residue" evidence="1">
    <location>
        <position position="1"/>
    </location>
</feature>
<dbReference type="AlphaFoldDB" id="A0A814IBT6"/>
<evidence type="ECO:0000313" key="2">
    <source>
        <dbReference type="Proteomes" id="UP000663879"/>
    </source>
</evidence>